<sequence length="297" mass="32544">MSECSKCPFCEQTFTVVSEFWDHINTLDCKSEPSSSSAPPLYSSNPEVSQPEKEAVSVHPSSSNDVLERVSALSPSIEYHNGNARPFEINEMKITLSSSLPPPPETQPTIPVANGISNGNLFSKKEFPVKATEAAPVSQPPKWKCILCDIEFTEKQAMIGHVRSAEHEAKIPTNTTAGNRSQSITVTPANPTNNFNDTANTGIKKDELVAIVRQIVREELQSMFQSYFDGDKSPKRSSSNTMETNNSDTRFIKMQAGFIHCEACDCSITSVANLSLHVEGKKHRANVAKLTTPASMH</sequence>
<feature type="domain" description="C2H2-type" evidence="3">
    <location>
        <begin position="143"/>
        <end position="172"/>
    </location>
</feature>
<gene>
    <name evidence="4" type="ORF">HDID_LOCUS9623</name>
    <name evidence="5" type="ORF">WMSIL1_LOCUS469</name>
</gene>
<dbReference type="GO" id="GO:0008270">
    <property type="term" value="F:zinc ion binding"/>
    <property type="evidence" value="ECO:0007669"/>
    <property type="project" value="UniProtKB-KW"/>
</dbReference>
<organism evidence="8">
    <name type="scientific">Hymenolepis diminuta</name>
    <name type="common">Rat tapeworm</name>
    <dbReference type="NCBI Taxonomy" id="6216"/>
    <lineage>
        <taxon>Eukaryota</taxon>
        <taxon>Metazoa</taxon>
        <taxon>Spiralia</taxon>
        <taxon>Lophotrochozoa</taxon>
        <taxon>Platyhelminthes</taxon>
        <taxon>Cestoda</taxon>
        <taxon>Eucestoda</taxon>
        <taxon>Cyclophyllidea</taxon>
        <taxon>Hymenolepididae</taxon>
        <taxon>Hymenolepis</taxon>
    </lineage>
</organism>
<dbReference type="SMART" id="SM00355">
    <property type="entry name" value="ZnF_C2H2"/>
    <property type="match status" value="3"/>
</dbReference>
<feature type="region of interest" description="Disordered" evidence="2">
    <location>
        <begin position="174"/>
        <end position="199"/>
    </location>
</feature>
<evidence type="ECO:0000259" key="3">
    <source>
        <dbReference type="PROSITE" id="PS50157"/>
    </source>
</evidence>
<reference evidence="4 6" key="2">
    <citation type="submission" date="2018-11" db="EMBL/GenBank/DDBJ databases">
        <authorList>
            <consortium name="Pathogen Informatics"/>
        </authorList>
    </citation>
    <scope>NUCLEOTIDE SEQUENCE [LARGE SCALE GENOMIC DNA]</scope>
</reference>
<evidence type="ECO:0000313" key="4">
    <source>
        <dbReference type="EMBL" id="VDL62008.1"/>
    </source>
</evidence>
<feature type="region of interest" description="Disordered" evidence="2">
    <location>
        <begin position="32"/>
        <end position="62"/>
    </location>
</feature>
<evidence type="ECO:0000313" key="5">
    <source>
        <dbReference type="EMBL" id="VUZ39083.1"/>
    </source>
</evidence>
<accession>A0A0R3SVL2</accession>
<dbReference type="InterPro" id="IPR003604">
    <property type="entry name" value="Matrin/U1-like-C_Znf_C2H2"/>
</dbReference>
<dbReference type="AlphaFoldDB" id="A0A0R3SVL2"/>
<dbReference type="PROSITE" id="PS00028">
    <property type="entry name" value="ZINC_FINGER_C2H2_1"/>
    <property type="match status" value="1"/>
</dbReference>
<dbReference type="SMART" id="SM00451">
    <property type="entry name" value="ZnF_U1"/>
    <property type="match status" value="2"/>
</dbReference>
<dbReference type="OrthoDB" id="6284515at2759"/>
<reference evidence="5 7" key="3">
    <citation type="submission" date="2019-07" db="EMBL/GenBank/DDBJ databases">
        <authorList>
            <person name="Jastrzebski P J."/>
            <person name="Paukszto L."/>
            <person name="Jastrzebski P J."/>
        </authorList>
    </citation>
    <scope>NUCLEOTIDE SEQUENCE [LARGE SCALE GENOMIC DNA]</scope>
    <source>
        <strain evidence="5 7">WMS-il1</strain>
    </source>
</reference>
<dbReference type="GO" id="GO:0003727">
    <property type="term" value="F:single-stranded RNA binding"/>
    <property type="evidence" value="ECO:0007669"/>
    <property type="project" value="TreeGrafter"/>
</dbReference>
<feature type="compositionally biased region" description="Low complexity" evidence="2">
    <location>
        <begin position="32"/>
        <end position="46"/>
    </location>
</feature>
<dbReference type="PROSITE" id="PS50157">
    <property type="entry name" value="ZINC_FINGER_C2H2_2"/>
    <property type="match status" value="1"/>
</dbReference>
<dbReference type="GO" id="GO:0003725">
    <property type="term" value="F:double-stranded RNA binding"/>
    <property type="evidence" value="ECO:0007669"/>
    <property type="project" value="TreeGrafter"/>
</dbReference>
<evidence type="ECO:0000313" key="7">
    <source>
        <dbReference type="Proteomes" id="UP000321570"/>
    </source>
</evidence>
<dbReference type="Pfam" id="PF12874">
    <property type="entry name" value="zf-met"/>
    <property type="match status" value="1"/>
</dbReference>
<dbReference type="InterPro" id="IPR036236">
    <property type="entry name" value="Znf_C2H2_sf"/>
</dbReference>
<keyword evidence="7" id="KW-1185">Reference proteome</keyword>
<name>A0A0R3SVL2_HYMDI</name>
<dbReference type="GO" id="GO:0071011">
    <property type="term" value="C:precatalytic spliceosome"/>
    <property type="evidence" value="ECO:0007669"/>
    <property type="project" value="TreeGrafter"/>
</dbReference>
<evidence type="ECO:0000313" key="8">
    <source>
        <dbReference type="WBParaSite" id="HDID_0000962501-mRNA-1"/>
    </source>
</evidence>
<dbReference type="InterPro" id="IPR013087">
    <property type="entry name" value="Znf_C2H2_type"/>
</dbReference>
<evidence type="ECO:0000313" key="6">
    <source>
        <dbReference type="Proteomes" id="UP000274504"/>
    </source>
</evidence>
<dbReference type="EMBL" id="CABIJS010000011">
    <property type="protein sequence ID" value="VUZ39083.1"/>
    <property type="molecule type" value="Genomic_DNA"/>
</dbReference>
<dbReference type="PANTHER" id="PTHR45762">
    <property type="entry name" value="ZINC FINGER RNA-BINDING PROTEIN"/>
    <property type="match status" value="1"/>
</dbReference>
<protein>
    <submittedName>
        <fullName evidence="8">C2H2-type domain-containing protein</fullName>
    </submittedName>
</protein>
<dbReference type="Proteomes" id="UP000274504">
    <property type="component" value="Unassembled WGS sequence"/>
</dbReference>
<dbReference type="SUPFAM" id="SSF57667">
    <property type="entry name" value="beta-beta-alpha zinc fingers"/>
    <property type="match status" value="1"/>
</dbReference>
<keyword evidence="1" id="KW-0862">Zinc</keyword>
<dbReference type="WBParaSite" id="HDID_0000962501-mRNA-1">
    <property type="protein sequence ID" value="HDID_0000962501-mRNA-1"/>
    <property type="gene ID" value="HDID_0000962501"/>
</dbReference>
<proteinExistence type="predicted"/>
<dbReference type="PANTHER" id="PTHR45762:SF4">
    <property type="entry name" value="INTERLEUKIN ENHANCER-BINDING FACTOR 3"/>
    <property type="match status" value="1"/>
</dbReference>
<keyword evidence="1" id="KW-0863">Zinc-finger</keyword>
<keyword evidence="1" id="KW-0479">Metal-binding</keyword>
<dbReference type="Proteomes" id="UP000321570">
    <property type="component" value="Unassembled WGS sequence"/>
</dbReference>
<evidence type="ECO:0000256" key="2">
    <source>
        <dbReference type="SAM" id="MobiDB-lite"/>
    </source>
</evidence>
<dbReference type="Gene3D" id="3.30.160.60">
    <property type="entry name" value="Classic Zinc Finger"/>
    <property type="match status" value="1"/>
</dbReference>
<reference evidence="8" key="1">
    <citation type="submission" date="2017-02" db="UniProtKB">
        <authorList>
            <consortium name="WormBaseParasite"/>
        </authorList>
    </citation>
    <scope>IDENTIFICATION</scope>
</reference>
<dbReference type="EMBL" id="UYSG01011345">
    <property type="protein sequence ID" value="VDL62008.1"/>
    <property type="molecule type" value="Genomic_DNA"/>
</dbReference>
<evidence type="ECO:0000256" key="1">
    <source>
        <dbReference type="PROSITE-ProRule" id="PRU00042"/>
    </source>
</evidence>